<dbReference type="InterPro" id="IPR002139">
    <property type="entry name" value="Ribo/fructo_kinase"/>
</dbReference>
<feature type="binding site" evidence="9">
    <location>
        <position position="279"/>
    </location>
    <ligand>
        <name>K(+)</name>
        <dbReference type="ChEBI" id="CHEBI:29103"/>
    </ligand>
</feature>
<comment type="similarity">
    <text evidence="9">Belongs to the carbohydrate kinase PfkB family. Ribokinase subfamily.</text>
</comment>
<evidence type="ECO:0000256" key="5">
    <source>
        <dbReference type="ARBA" id="ARBA00022840"/>
    </source>
</evidence>
<feature type="binding site" evidence="9">
    <location>
        <begin position="39"/>
        <end position="43"/>
    </location>
    <ligand>
        <name>substrate</name>
    </ligand>
</feature>
<evidence type="ECO:0000256" key="7">
    <source>
        <dbReference type="ARBA" id="ARBA00022958"/>
    </source>
</evidence>
<comment type="caution">
    <text evidence="11">The sequence shown here is derived from an EMBL/GenBank/DDBJ whole genome shotgun (WGS) entry which is preliminary data.</text>
</comment>
<dbReference type="CDD" id="cd01174">
    <property type="entry name" value="ribokinase"/>
    <property type="match status" value="1"/>
</dbReference>
<feature type="binding site" evidence="9">
    <location>
        <position position="240"/>
    </location>
    <ligand>
        <name>K(+)</name>
        <dbReference type="ChEBI" id="CHEBI:29103"/>
    </ligand>
</feature>
<evidence type="ECO:0000256" key="8">
    <source>
        <dbReference type="ARBA" id="ARBA00023277"/>
    </source>
</evidence>
<evidence type="ECO:0000259" key="10">
    <source>
        <dbReference type="Pfam" id="PF00294"/>
    </source>
</evidence>
<reference evidence="12" key="1">
    <citation type="journal article" date="2019" name="Int. J. Syst. Evol. Microbiol.">
        <title>The Global Catalogue of Microorganisms (GCM) 10K type strain sequencing project: providing services to taxonomists for standard genome sequencing and annotation.</title>
        <authorList>
            <consortium name="The Broad Institute Genomics Platform"/>
            <consortium name="The Broad Institute Genome Sequencing Center for Infectious Disease"/>
            <person name="Wu L."/>
            <person name="Ma J."/>
        </authorList>
    </citation>
    <scope>NUCLEOTIDE SEQUENCE [LARGE SCALE GENOMIC DNA]</scope>
    <source>
        <strain evidence="12">NCAIM B.02333</strain>
    </source>
</reference>
<comment type="caution">
    <text evidence="9">Lacks conserved residue(s) required for the propagation of feature annotation.</text>
</comment>
<dbReference type="Gene3D" id="3.40.1190.20">
    <property type="match status" value="1"/>
</dbReference>
<evidence type="ECO:0000313" key="11">
    <source>
        <dbReference type="EMBL" id="MFC3690001.1"/>
    </source>
</evidence>
<feature type="binding site" evidence="9">
    <location>
        <position position="274"/>
    </location>
    <ligand>
        <name>K(+)</name>
        <dbReference type="ChEBI" id="CHEBI:29103"/>
    </ligand>
</feature>
<dbReference type="HAMAP" id="MF_01987">
    <property type="entry name" value="Ribokinase"/>
    <property type="match status" value="1"/>
</dbReference>
<keyword evidence="3 9" id="KW-0547">Nucleotide-binding</keyword>
<evidence type="ECO:0000256" key="2">
    <source>
        <dbReference type="ARBA" id="ARBA00022723"/>
    </source>
</evidence>
<accession>A0ABV7WN82</accession>
<feature type="binding site" evidence="9">
    <location>
        <position position="283"/>
    </location>
    <ligand>
        <name>K(+)</name>
        <dbReference type="ChEBI" id="CHEBI:29103"/>
    </ligand>
</feature>
<name>A0ABV7WN82_9MICO</name>
<comment type="activity regulation">
    <text evidence="9">Activated by a monovalent cation that binds near, but not in, the active site. The most likely occupant of the site in vivo is potassium. Ion binding induces a conformational change that may alter substrate affinity.</text>
</comment>
<keyword evidence="12" id="KW-1185">Reference proteome</keyword>
<dbReference type="PANTHER" id="PTHR10584">
    <property type="entry name" value="SUGAR KINASE"/>
    <property type="match status" value="1"/>
</dbReference>
<feature type="binding site" evidence="9">
    <location>
        <position position="277"/>
    </location>
    <ligand>
        <name>K(+)</name>
        <dbReference type="ChEBI" id="CHEBI:29103"/>
    </ligand>
</feature>
<feature type="binding site" evidence="9">
    <location>
        <position position="244"/>
    </location>
    <ligand>
        <name>substrate</name>
    </ligand>
</feature>
<proteinExistence type="inferred from homology"/>
<evidence type="ECO:0000256" key="1">
    <source>
        <dbReference type="ARBA" id="ARBA00022679"/>
    </source>
</evidence>
<comment type="subcellular location">
    <subcellularLocation>
        <location evidence="9">Cytoplasm</location>
    </subcellularLocation>
</comment>
<comment type="pathway">
    <text evidence="9">Carbohydrate metabolism; D-ribose degradation; D-ribose 5-phosphate from beta-D-ribopyranose: step 2/2.</text>
</comment>
<comment type="subunit">
    <text evidence="9">Homodimer.</text>
</comment>
<evidence type="ECO:0000256" key="4">
    <source>
        <dbReference type="ARBA" id="ARBA00022777"/>
    </source>
</evidence>
<dbReference type="Pfam" id="PF00294">
    <property type="entry name" value="PfkB"/>
    <property type="match status" value="1"/>
</dbReference>
<dbReference type="Proteomes" id="UP001595685">
    <property type="component" value="Unassembled WGS sequence"/>
</dbReference>
<feature type="binding site" evidence="9">
    <location>
        <position position="138"/>
    </location>
    <ligand>
        <name>substrate</name>
    </ligand>
</feature>
<keyword evidence="9" id="KW-0963">Cytoplasm</keyword>
<gene>
    <name evidence="9" type="primary">rbsK</name>
    <name evidence="11" type="ORF">ACFOLH_16760</name>
</gene>
<dbReference type="PRINTS" id="PR00990">
    <property type="entry name" value="RIBOKINASE"/>
</dbReference>
<keyword evidence="2 9" id="KW-0479">Metal-binding</keyword>
<comment type="function">
    <text evidence="9">Catalyzes the phosphorylation of ribose at O-5 in a reaction requiring ATP and magnesium. The resulting D-ribose-5-phosphate can then be used either for sythesis of nucleotides, histidine, and tryptophan, or as a component of the pentose phosphate pathway.</text>
</comment>
<evidence type="ECO:0000256" key="3">
    <source>
        <dbReference type="ARBA" id="ARBA00022741"/>
    </source>
</evidence>
<evidence type="ECO:0000256" key="9">
    <source>
        <dbReference type="HAMAP-Rule" id="MF_01987"/>
    </source>
</evidence>
<feature type="binding site" evidence="9">
    <location>
        <position position="238"/>
    </location>
    <ligand>
        <name>K(+)</name>
        <dbReference type="ChEBI" id="CHEBI:29103"/>
    </ligand>
</feature>
<organism evidence="11 12">
    <name type="scientific">Aquipuribacter hungaricus</name>
    <dbReference type="NCBI Taxonomy" id="545624"/>
    <lineage>
        <taxon>Bacteria</taxon>
        <taxon>Bacillati</taxon>
        <taxon>Actinomycetota</taxon>
        <taxon>Actinomycetes</taxon>
        <taxon>Micrococcales</taxon>
        <taxon>Intrasporangiaceae</taxon>
        <taxon>Aquipuribacter</taxon>
    </lineage>
</organism>
<dbReference type="PANTHER" id="PTHR10584:SF166">
    <property type="entry name" value="RIBOKINASE"/>
    <property type="match status" value="1"/>
</dbReference>
<dbReference type="SUPFAM" id="SSF53613">
    <property type="entry name" value="Ribokinase-like"/>
    <property type="match status" value="1"/>
</dbReference>
<dbReference type="InterPro" id="IPR011877">
    <property type="entry name" value="Ribokinase"/>
</dbReference>
<feature type="binding site" evidence="9">
    <location>
        <begin position="11"/>
        <end position="13"/>
    </location>
    <ligand>
        <name>substrate</name>
    </ligand>
</feature>
<dbReference type="EC" id="2.7.1.15" evidence="9"/>
<keyword evidence="4 9" id="KW-0418">Kinase</keyword>
<sequence length="296" mass="28732">MGDVTVVGSANLDLVLRVDSIPAPGQTVAATGREEHVGGKGLNQAVAAARAGATTCFVGAVGDDAAGGRLLASMAEEGVDATGVARVAGPSGTALVVVSAAGENAIVVDAGANGSRQQLDPAAQELVRSASVLLCQLEVPTGLVRHAAQVARAAGRTVVLNAAPAHPLPEDLLALVDVLVVNETEAAALSGSDDPEAAARHLAGSVADVVVTLGAAGALHAGSGGVVRVPGRPAEVVDTTGAGDAFTGVLAAHLATGGSVADGLPRAVAAGSLTVRTRGAVPSLPTREAVDALLRG</sequence>
<dbReference type="InterPro" id="IPR029056">
    <property type="entry name" value="Ribokinase-like"/>
</dbReference>
<feature type="binding site" evidence="9">
    <location>
        <position position="182"/>
    </location>
    <ligand>
        <name>ATP</name>
        <dbReference type="ChEBI" id="CHEBI:30616"/>
    </ligand>
</feature>
<keyword evidence="8 9" id="KW-0119">Carbohydrate metabolism</keyword>
<dbReference type="RefSeq" id="WP_340294405.1">
    <property type="nucleotide sequence ID" value="NZ_JBBEOI010000157.1"/>
</dbReference>
<keyword evidence="5 9" id="KW-0067">ATP-binding</keyword>
<dbReference type="InterPro" id="IPR011611">
    <property type="entry name" value="PfkB_dom"/>
</dbReference>
<comment type="catalytic activity">
    <reaction evidence="9">
        <text>D-ribose + ATP = D-ribose 5-phosphate + ADP + H(+)</text>
        <dbReference type="Rhea" id="RHEA:13697"/>
        <dbReference type="ChEBI" id="CHEBI:15378"/>
        <dbReference type="ChEBI" id="CHEBI:30616"/>
        <dbReference type="ChEBI" id="CHEBI:47013"/>
        <dbReference type="ChEBI" id="CHEBI:78346"/>
        <dbReference type="ChEBI" id="CHEBI:456216"/>
        <dbReference type="EC" id="2.7.1.15"/>
    </reaction>
</comment>
<protein>
    <recommendedName>
        <fullName evidence="9">Ribokinase</fullName>
        <shortName evidence="9">RK</shortName>
        <ecNumber evidence="9">2.7.1.15</ecNumber>
    </recommendedName>
</protein>
<keyword evidence="1 9" id="KW-0808">Transferase</keyword>
<keyword evidence="7 9" id="KW-0630">Potassium</keyword>
<feature type="binding site" evidence="9">
    <location>
        <begin position="212"/>
        <end position="217"/>
    </location>
    <ligand>
        <name>ATP</name>
        <dbReference type="ChEBI" id="CHEBI:30616"/>
    </ligand>
</feature>
<comment type="cofactor">
    <cofactor evidence="9">
        <name>Mg(2+)</name>
        <dbReference type="ChEBI" id="CHEBI:18420"/>
    </cofactor>
    <text evidence="9">Requires a divalent cation, most likely magnesium in vivo, as an electrophilic catalyst to aid phosphoryl group transfer. It is the chelate of the metal and the nucleotide that is the actual substrate.</text>
</comment>
<dbReference type="GO" id="GO:0004747">
    <property type="term" value="F:ribokinase activity"/>
    <property type="evidence" value="ECO:0007669"/>
    <property type="project" value="UniProtKB-EC"/>
</dbReference>
<feature type="binding site" evidence="9">
    <location>
        <begin position="243"/>
        <end position="244"/>
    </location>
    <ligand>
        <name>ATP</name>
        <dbReference type="ChEBI" id="CHEBI:30616"/>
    </ligand>
</feature>
<feature type="active site" description="Proton acceptor" evidence="9">
    <location>
        <position position="244"/>
    </location>
</feature>
<keyword evidence="6 9" id="KW-0460">Magnesium</keyword>
<evidence type="ECO:0000313" key="12">
    <source>
        <dbReference type="Proteomes" id="UP001595685"/>
    </source>
</evidence>
<dbReference type="EMBL" id="JBHRWW010000015">
    <property type="protein sequence ID" value="MFC3690001.1"/>
    <property type="molecule type" value="Genomic_DNA"/>
</dbReference>
<feature type="domain" description="Carbohydrate kinase PfkB" evidence="10">
    <location>
        <begin position="2"/>
        <end position="287"/>
    </location>
</feature>
<evidence type="ECO:0000256" key="6">
    <source>
        <dbReference type="ARBA" id="ARBA00022842"/>
    </source>
</evidence>